<feature type="transmembrane region" description="Helical" evidence="12">
    <location>
        <begin position="77"/>
        <end position="98"/>
    </location>
</feature>
<dbReference type="PANTHER" id="PTHR11709">
    <property type="entry name" value="MULTI-COPPER OXIDASE"/>
    <property type="match status" value="1"/>
</dbReference>
<dbReference type="CDD" id="cd04208">
    <property type="entry name" value="CuRO_2_CuNIR"/>
    <property type="match status" value="1"/>
</dbReference>
<feature type="domain" description="EfeO-type cupredoxin-like" evidence="14">
    <location>
        <begin position="473"/>
        <end position="535"/>
    </location>
</feature>
<evidence type="ECO:0000256" key="10">
    <source>
        <dbReference type="ARBA" id="ARBA00023008"/>
    </source>
</evidence>
<dbReference type="SUPFAM" id="SSF49503">
    <property type="entry name" value="Cupredoxins"/>
    <property type="match status" value="3"/>
</dbReference>
<evidence type="ECO:0000259" key="14">
    <source>
        <dbReference type="Pfam" id="PF13473"/>
    </source>
</evidence>
<keyword evidence="12" id="KW-1133">Transmembrane helix</keyword>
<dbReference type="InterPro" id="IPR011707">
    <property type="entry name" value="Cu-oxidase-like_N"/>
</dbReference>
<comment type="cofactor">
    <cofactor evidence="1">
        <name>Cu(+)</name>
        <dbReference type="ChEBI" id="CHEBI:49552"/>
    </cofactor>
</comment>
<evidence type="ECO:0000256" key="4">
    <source>
        <dbReference type="ARBA" id="ARBA00011233"/>
    </source>
</evidence>
<accession>A0ABX0D5U5</accession>
<dbReference type="Proteomes" id="UP000479226">
    <property type="component" value="Unassembled WGS sequence"/>
</dbReference>
<feature type="transmembrane region" description="Helical" evidence="12">
    <location>
        <begin position="368"/>
        <end position="390"/>
    </location>
</feature>
<dbReference type="Gene3D" id="2.60.40.420">
    <property type="entry name" value="Cupredoxins - blue copper proteins"/>
    <property type="match status" value="3"/>
</dbReference>
<keyword evidence="7" id="KW-0479">Metal-binding</keyword>
<keyword evidence="16" id="KW-1185">Reference proteome</keyword>
<feature type="transmembrane region" description="Helical" evidence="12">
    <location>
        <begin position="211"/>
        <end position="230"/>
    </location>
</feature>
<evidence type="ECO:0000256" key="8">
    <source>
        <dbReference type="ARBA" id="ARBA00022737"/>
    </source>
</evidence>
<keyword evidence="9" id="KW-0560">Oxidoreductase</keyword>
<evidence type="ECO:0000259" key="13">
    <source>
        <dbReference type="Pfam" id="PF07732"/>
    </source>
</evidence>
<dbReference type="PANTHER" id="PTHR11709:SF394">
    <property type="entry name" value="FI03373P-RELATED"/>
    <property type="match status" value="1"/>
</dbReference>
<evidence type="ECO:0000256" key="7">
    <source>
        <dbReference type="ARBA" id="ARBA00022723"/>
    </source>
</evidence>
<feature type="transmembrane region" description="Helical" evidence="12">
    <location>
        <begin position="133"/>
        <end position="154"/>
    </location>
</feature>
<feature type="transmembrane region" description="Helical" evidence="12">
    <location>
        <begin position="261"/>
        <end position="284"/>
    </location>
</feature>
<comment type="catalytic activity">
    <reaction evidence="11">
        <text>nitric oxide + Fe(III)-[cytochrome c] + H2O = Fe(II)-[cytochrome c] + nitrite + 2 H(+)</text>
        <dbReference type="Rhea" id="RHEA:15233"/>
        <dbReference type="Rhea" id="RHEA-COMP:10350"/>
        <dbReference type="Rhea" id="RHEA-COMP:14399"/>
        <dbReference type="ChEBI" id="CHEBI:15377"/>
        <dbReference type="ChEBI" id="CHEBI:15378"/>
        <dbReference type="ChEBI" id="CHEBI:16301"/>
        <dbReference type="ChEBI" id="CHEBI:16480"/>
        <dbReference type="ChEBI" id="CHEBI:29033"/>
        <dbReference type="ChEBI" id="CHEBI:29034"/>
        <dbReference type="EC" id="1.7.2.1"/>
    </reaction>
</comment>
<keyword evidence="12" id="KW-0812">Transmembrane</keyword>
<feature type="transmembrane region" description="Helical" evidence="12">
    <location>
        <begin position="166"/>
        <end position="190"/>
    </location>
</feature>
<comment type="subunit">
    <text evidence="4">Homotrimer.</text>
</comment>
<dbReference type="EC" id="1.7.2.1" evidence="5"/>
<feature type="transmembrane region" description="Helical" evidence="12">
    <location>
        <begin position="37"/>
        <end position="56"/>
    </location>
</feature>
<sequence length="887" mass="91405">MNRAGWHLRANAPAVFWLVALVVVVLFHRSIPASAWLMVHLLLLGAVTNSILVWSWHFAQALLRGPNPSSRGMVLRLVLLNVGVLSVVVSMVANIWLLTLMGSILVGAVVAAHAVVLGLRAHKALPSRFGASVWYYVAACLLLPVGAGVGAALAAGLEGEAHARLLLVHMAVNVLGFVGLTVLGTLTTLLPTMLHTRVADGAESVARHGAWPLLAGVLMAAAGAAAGVMFLCTAGLLVYLGGVVYICIPLVKVVRSKVPVTFAPLSALAALAWLAVSLVWLAMLTLTSGGWEGLHGGLEVVGPVLAAGFAAQVLLAALSYLAPVVLGGGPAAMRGRVAALDKAGLFRVVLTNVSLLVSLLPLPSLVRVGTSFLVLAGLAWFLPLLGLALLRKPAAAGEGTTPAARPGAAAASSAAAGSAAAGAPFDPAPGRRWGMAAAGLAVVVLVIVAGIVSDPSALPGLNQAGAQAGVVATGQTTTVEMTMKNMRFHPDKVEVPAGNKLVIKLVNQDSMVHDLVTADGAESGRLYPGEKATVDAGVVGASMDGWCSIAGHRQQGMVFTIVATGAPLAAPSASPGMGGMPGMNHGTTAATGPSAAAQLDFMKEPAAGFAAHNPVLPPLPAGTVHEIAMKVTEQQQDVAVGVKQTLWTFNGTAPGPTLRGKIGDKFKITLTNDGSLGHSIDFHAGALAPDQPMRTINPGETLTYTFTATKAGIWMYHCSTMPMSLHIANGMFGAVVIDPPNLPVVDKEYVLIQSELYLGPQGGIADLAKIQADKPDAVVFNGFANQYDFRPLAAKVGEKVRVWVLDAGPNRATSFHVVGGQFTKVWSEGRYLLDGSDPTAASQAMALAPAQGGFVELTFPQAGNYPFVSHYMVDAERGAHGVFKVSG</sequence>
<keyword evidence="8" id="KW-0677">Repeat</keyword>
<dbReference type="Pfam" id="PF13473">
    <property type="entry name" value="Cupredoxin_1"/>
    <property type="match status" value="1"/>
</dbReference>
<feature type="transmembrane region" description="Helical" evidence="12">
    <location>
        <begin position="344"/>
        <end position="362"/>
    </location>
</feature>
<proteinExistence type="inferred from homology"/>
<comment type="cofactor">
    <cofactor evidence="2">
        <name>Cu(2+)</name>
        <dbReference type="ChEBI" id="CHEBI:29036"/>
    </cofactor>
</comment>
<dbReference type="InterPro" id="IPR028096">
    <property type="entry name" value="EfeO_Cupredoxin"/>
</dbReference>
<dbReference type="EMBL" id="JAAKZI010000002">
    <property type="protein sequence ID" value="NGN82258.1"/>
    <property type="molecule type" value="Genomic_DNA"/>
</dbReference>
<evidence type="ECO:0000256" key="2">
    <source>
        <dbReference type="ARBA" id="ARBA00001973"/>
    </source>
</evidence>
<organism evidence="15 16">
    <name type="scientific">Arthrobacter silviterrae</name>
    <dbReference type="NCBI Taxonomy" id="2026658"/>
    <lineage>
        <taxon>Bacteria</taxon>
        <taxon>Bacillati</taxon>
        <taxon>Actinomycetota</taxon>
        <taxon>Actinomycetes</taxon>
        <taxon>Micrococcales</taxon>
        <taxon>Micrococcaceae</taxon>
        <taxon>Arthrobacter</taxon>
    </lineage>
</organism>
<name>A0ABX0D5U5_9MICC</name>
<evidence type="ECO:0000256" key="1">
    <source>
        <dbReference type="ARBA" id="ARBA00001960"/>
    </source>
</evidence>
<evidence type="ECO:0000256" key="9">
    <source>
        <dbReference type="ARBA" id="ARBA00023002"/>
    </source>
</evidence>
<comment type="caution">
    <text evidence="15">The sequence shown here is derived from an EMBL/GenBank/DDBJ whole genome shotgun (WGS) entry which is preliminary data.</text>
</comment>
<evidence type="ECO:0000256" key="6">
    <source>
        <dbReference type="ARBA" id="ARBA00017290"/>
    </source>
</evidence>
<gene>
    <name evidence="15" type="ORF">G6N77_02090</name>
</gene>
<evidence type="ECO:0000256" key="3">
    <source>
        <dbReference type="ARBA" id="ARBA00010609"/>
    </source>
</evidence>
<dbReference type="InterPro" id="IPR008972">
    <property type="entry name" value="Cupredoxin"/>
</dbReference>
<comment type="similarity">
    <text evidence="3">Belongs to the multicopper oxidase family.</text>
</comment>
<feature type="transmembrane region" description="Helical" evidence="12">
    <location>
        <begin position="12"/>
        <end position="31"/>
    </location>
</feature>
<feature type="transmembrane region" description="Helical" evidence="12">
    <location>
        <begin position="236"/>
        <end position="254"/>
    </location>
</feature>
<reference evidence="15 16" key="1">
    <citation type="submission" date="2020-02" db="EMBL/GenBank/DDBJ databases">
        <title>Genome sequence of the type strain DSM 27180 of Arthrobacter silviterrae.</title>
        <authorList>
            <person name="Gao J."/>
            <person name="Sun J."/>
        </authorList>
    </citation>
    <scope>NUCLEOTIDE SEQUENCE [LARGE SCALE GENOMIC DNA]</scope>
    <source>
        <strain evidence="15 16">DSM 27180</strain>
    </source>
</reference>
<feature type="transmembrane region" description="Helical" evidence="12">
    <location>
        <begin position="104"/>
        <end position="121"/>
    </location>
</feature>
<evidence type="ECO:0000313" key="16">
    <source>
        <dbReference type="Proteomes" id="UP000479226"/>
    </source>
</evidence>
<dbReference type="CDD" id="cd11020">
    <property type="entry name" value="CuRO_1_CuNIR"/>
    <property type="match status" value="1"/>
</dbReference>
<keyword evidence="10" id="KW-0186">Copper</keyword>
<feature type="transmembrane region" description="Helical" evidence="12">
    <location>
        <begin position="433"/>
        <end position="452"/>
    </location>
</feature>
<evidence type="ECO:0000256" key="5">
    <source>
        <dbReference type="ARBA" id="ARBA00011882"/>
    </source>
</evidence>
<feature type="transmembrane region" description="Helical" evidence="12">
    <location>
        <begin position="304"/>
        <end position="332"/>
    </location>
</feature>
<evidence type="ECO:0000256" key="11">
    <source>
        <dbReference type="ARBA" id="ARBA00049340"/>
    </source>
</evidence>
<dbReference type="InterPro" id="IPR001287">
    <property type="entry name" value="NO2-reductase_Cu"/>
</dbReference>
<evidence type="ECO:0000256" key="12">
    <source>
        <dbReference type="SAM" id="Phobius"/>
    </source>
</evidence>
<evidence type="ECO:0000313" key="15">
    <source>
        <dbReference type="EMBL" id="NGN82258.1"/>
    </source>
</evidence>
<dbReference type="PRINTS" id="PR00695">
    <property type="entry name" value="CUNO2RDTASE"/>
</dbReference>
<keyword evidence="12" id="KW-0472">Membrane</keyword>
<dbReference type="InterPro" id="IPR045087">
    <property type="entry name" value="Cu-oxidase_fam"/>
</dbReference>
<dbReference type="Pfam" id="PF07732">
    <property type="entry name" value="Cu-oxidase_3"/>
    <property type="match status" value="1"/>
</dbReference>
<feature type="domain" description="Plastocyanin-like" evidence="13">
    <location>
        <begin position="631"/>
        <end position="741"/>
    </location>
</feature>
<protein>
    <recommendedName>
        <fullName evidence="6">Copper-containing nitrite reductase</fullName>
        <ecNumber evidence="5">1.7.2.1</ecNumber>
    </recommendedName>
</protein>